<feature type="transmembrane region" description="Helical" evidence="8">
    <location>
        <begin position="28"/>
        <end position="49"/>
    </location>
</feature>
<dbReference type="InterPro" id="IPR050297">
    <property type="entry name" value="LipidA_mod_glycosyltrf_83"/>
</dbReference>
<accession>A0A929F8N7</accession>
<name>A0A929F8N7_LEPEC</name>
<evidence type="ECO:0000259" key="9">
    <source>
        <dbReference type="Pfam" id="PF13231"/>
    </source>
</evidence>
<dbReference type="PANTHER" id="PTHR33908:SF11">
    <property type="entry name" value="MEMBRANE PROTEIN"/>
    <property type="match status" value="1"/>
</dbReference>
<feature type="transmembrane region" description="Helical" evidence="8">
    <location>
        <begin position="210"/>
        <end position="227"/>
    </location>
</feature>
<keyword evidence="2" id="KW-1003">Cell membrane</keyword>
<dbReference type="InterPro" id="IPR038731">
    <property type="entry name" value="RgtA/B/C-like"/>
</dbReference>
<keyword evidence="11" id="KW-1185">Reference proteome</keyword>
<evidence type="ECO:0000256" key="6">
    <source>
        <dbReference type="ARBA" id="ARBA00022989"/>
    </source>
</evidence>
<feature type="transmembrane region" description="Helical" evidence="8">
    <location>
        <begin position="276"/>
        <end position="292"/>
    </location>
</feature>
<comment type="caution">
    <text evidence="10">The sequence shown here is derived from an EMBL/GenBank/DDBJ whole genome shotgun (WGS) entry which is preliminary data.</text>
</comment>
<feature type="transmembrane region" description="Helical" evidence="8">
    <location>
        <begin position="6"/>
        <end position="21"/>
    </location>
</feature>
<reference evidence="10" key="1">
    <citation type="submission" date="2020-10" db="EMBL/GenBank/DDBJ databases">
        <authorList>
            <person name="Castelo-Branco R."/>
            <person name="Eusebio N."/>
            <person name="Adriana R."/>
            <person name="Vieira A."/>
            <person name="Brugerolle De Fraissinette N."/>
            <person name="Rezende De Castro R."/>
            <person name="Schneider M.P."/>
            <person name="Vasconcelos V."/>
            <person name="Leao P.N."/>
        </authorList>
    </citation>
    <scope>NUCLEOTIDE SEQUENCE</scope>
    <source>
        <strain evidence="10">LEGE 11479</strain>
    </source>
</reference>
<feature type="domain" description="Glycosyltransferase RgtA/B/C/D-like" evidence="9">
    <location>
        <begin position="182"/>
        <end position="312"/>
    </location>
</feature>
<keyword evidence="6 8" id="KW-1133">Transmembrane helix</keyword>
<feature type="transmembrane region" description="Helical" evidence="8">
    <location>
        <begin position="471"/>
        <end position="488"/>
    </location>
</feature>
<feature type="transmembrane region" description="Helical" evidence="8">
    <location>
        <begin position="445"/>
        <end position="465"/>
    </location>
</feature>
<evidence type="ECO:0000256" key="3">
    <source>
        <dbReference type="ARBA" id="ARBA00022676"/>
    </source>
</evidence>
<comment type="subcellular location">
    <subcellularLocation>
        <location evidence="1">Cell membrane</location>
        <topology evidence="1">Multi-pass membrane protein</topology>
    </subcellularLocation>
</comment>
<evidence type="ECO:0000256" key="1">
    <source>
        <dbReference type="ARBA" id="ARBA00004651"/>
    </source>
</evidence>
<keyword evidence="4" id="KW-0808">Transferase</keyword>
<dbReference type="GO" id="GO:0009103">
    <property type="term" value="P:lipopolysaccharide biosynthetic process"/>
    <property type="evidence" value="ECO:0007669"/>
    <property type="project" value="UniProtKB-ARBA"/>
</dbReference>
<organism evidence="10 11">
    <name type="scientific">Leptolyngbya cf. ectocarpi LEGE 11479</name>
    <dbReference type="NCBI Taxonomy" id="1828722"/>
    <lineage>
        <taxon>Bacteria</taxon>
        <taxon>Bacillati</taxon>
        <taxon>Cyanobacteriota</taxon>
        <taxon>Cyanophyceae</taxon>
        <taxon>Leptolyngbyales</taxon>
        <taxon>Leptolyngbyaceae</taxon>
        <taxon>Leptolyngbya group</taxon>
        <taxon>Leptolyngbya</taxon>
    </lineage>
</organism>
<protein>
    <submittedName>
        <fullName evidence="10">Glycosyltransferase family 39 protein</fullName>
    </submittedName>
</protein>
<feature type="transmembrane region" description="Helical" evidence="8">
    <location>
        <begin position="495"/>
        <end position="512"/>
    </location>
</feature>
<dbReference type="Proteomes" id="UP000615026">
    <property type="component" value="Unassembled WGS sequence"/>
</dbReference>
<dbReference type="AlphaFoldDB" id="A0A929F8N7"/>
<keyword evidence="7 8" id="KW-0472">Membrane</keyword>
<evidence type="ECO:0000256" key="5">
    <source>
        <dbReference type="ARBA" id="ARBA00022692"/>
    </source>
</evidence>
<keyword evidence="3" id="KW-0328">Glycosyltransferase</keyword>
<keyword evidence="5 8" id="KW-0812">Transmembrane</keyword>
<dbReference type="GO" id="GO:0016763">
    <property type="term" value="F:pentosyltransferase activity"/>
    <property type="evidence" value="ECO:0007669"/>
    <property type="project" value="TreeGrafter"/>
</dbReference>
<dbReference type="EMBL" id="JADEXP010000270">
    <property type="protein sequence ID" value="MBE9069410.1"/>
    <property type="molecule type" value="Genomic_DNA"/>
</dbReference>
<evidence type="ECO:0000313" key="11">
    <source>
        <dbReference type="Proteomes" id="UP000615026"/>
    </source>
</evidence>
<feature type="transmembrane region" description="Helical" evidence="8">
    <location>
        <begin position="233"/>
        <end position="249"/>
    </location>
</feature>
<evidence type="ECO:0000256" key="4">
    <source>
        <dbReference type="ARBA" id="ARBA00022679"/>
    </source>
</evidence>
<evidence type="ECO:0000256" key="2">
    <source>
        <dbReference type="ARBA" id="ARBA00022475"/>
    </source>
</evidence>
<proteinExistence type="predicted"/>
<feature type="transmembrane region" description="Helical" evidence="8">
    <location>
        <begin position="55"/>
        <end position="73"/>
    </location>
</feature>
<dbReference type="GO" id="GO:0005886">
    <property type="term" value="C:plasma membrane"/>
    <property type="evidence" value="ECO:0007669"/>
    <property type="project" value="UniProtKB-SubCell"/>
</dbReference>
<sequence>MAVILPIASLVLLVLISSRLFHYRREALLAGLMAWAVIVTVLTEVLSLVGGFNGVLLSLAWLGITAGLAVFLWRADGFRLLKAAPGRWLGADRFIDLPVTLKLSTVGVTLALLAIGMTAVIAAPNHSDSMEYHLSRVMHWIQNGSVAHYPSHNIFQLYQNPWSEFAIAHLQILSHSDRLSGCVQWVSMIGSLFGVSLIAKELGARRNGQILAGIFAVTMPMAVLQGSSTNNDHVVALWMVCFVYFALVTMRQGLRPLLLVCLGASLGLAILSKGTAYIYALPFCLWLLLWGIRRLGWQMVKPMVGVLAIVIAINGGHYLRNFLLFGSPLGSPGDETGAAFGLKYLISNVVRNLALHADIVRNLHLEGVITPITGIIEKLITILHDILGVDVSDPLTTSARESRFYVPGLSFNEDKAGNPLHLLIIFIATGLLLINGRLQQRRRLFFYWLTTTGAFLLFCQLLTWSTPRCRLHLPIFILFAALVGTVIGNSLNRRVVNVLTLVLVLLSFQWVFNNQVRPLAGENSILATPRPAQYFTTQPQLEQIYTNAAQEISSQSCTNVGMVFENISFEYPYWLLLDAPRRGFRAQHIGVTNESEPLQQTSRYGTFEPCLVMKTASRAIDAPLESELTIGEQVYQEIWQQTEDTKTAQKSVQLFAANVD</sequence>
<evidence type="ECO:0000256" key="7">
    <source>
        <dbReference type="ARBA" id="ARBA00023136"/>
    </source>
</evidence>
<dbReference type="PANTHER" id="PTHR33908">
    <property type="entry name" value="MANNOSYLTRANSFERASE YKCB-RELATED"/>
    <property type="match status" value="1"/>
</dbReference>
<feature type="transmembrane region" description="Helical" evidence="8">
    <location>
        <begin position="420"/>
        <end position="438"/>
    </location>
</feature>
<dbReference type="RefSeq" id="WP_193995313.1">
    <property type="nucleotide sequence ID" value="NZ_JADEXP010000270.1"/>
</dbReference>
<dbReference type="Pfam" id="PF13231">
    <property type="entry name" value="PMT_2"/>
    <property type="match status" value="1"/>
</dbReference>
<gene>
    <name evidence="10" type="ORF">IQ260_22450</name>
</gene>
<evidence type="ECO:0000313" key="10">
    <source>
        <dbReference type="EMBL" id="MBE9069410.1"/>
    </source>
</evidence>
<evidence type="ECO:0000256" key="8">
    <source>
        <dbReference type="SAM" id="Phobius"/>
    </source>
</evidence>
<feature type="transmembrane region" description="Helical" evidence="8">
    <location>
        <begin position="299"/>
        <end position="319"/>
    </location>
</feature>
<feature type="transmembrane region" description="Helical" evidence="8">
    <location>
        <begin position="103"/>
        <end position="123"/>
    </location>
</feature>